<proteinExistence type="predicted"/>
<name>A0AA97I2W9_9EURY</name>
<organism evidence="2 3">
    <name type="scientific">Methanochimaera problematica</name>
    <dbReference type="NCBI Taxonomy" id="2609417"/>
    <lineage>
        <taxon>Archaea</taxon>
        <taxon>Methanobacteriati</taxon>
        <taxon>Methanobacteriota</taxon>
        <taxon>Stenosarchaea group</taxon>
        <taxon>Methanomicrobia</taxon>
        <taxon>Methanomicrobiales</taxon>
        <taxon>Methanomicrobiaceae</taxon>
        <taxon>Methanochimaera</taxon>
    </lineage>
</organism>
<evidence type="ECO:0000256" key="1">
    <source>
        <dbReference type="SAM" id="Phobius"/>
    </source>
</evidence>
<dbReference type="EMBL" id="CP043875">
    <property type="protein sequence ID" value="WOF16740.1"/>
    <property type="molecule type" value="Genomic_DNA"/>
</dbReference>
<keyword evidence="3" id="KW-1185">Reference proteome</keyword>
<gene>
    <name evidence="2" type="ORF">F1737_08575</name>
</gene>
<keyword evidence="1" id="KW-0812">Transmembrane</keyword>
<dbReference type="PROSITE" id="PS51257">
    <property type="entry name" value="PROKAR_LIPOPROTEIN"/>
    <property type="match status" value="1"/>
</dbReference>
<protein>
    <submittedName>
        <fullName evidence="2">DUF3179 domain-containing protein</fullName>
    </submittedName>
</protein>
<sequence length="374" mass="42097">MGGKKTIIITNTAIILIFIILATIAAVFCILTGCGIDFGGDQTGESGEFEDYQKNIVVSKAKKDSIPPLEFPRYVSVDDAKKYMDNGDIVFLYTDGSSSWIFPRKIMVWHEIVNDKFNEKPLSITYCPLTGSVIGYVRNTGGEETTFGTSGRLLNSNLVLYDRLTQSLWSQIMGTAVSGKLAGEELKIVPVIWTNWGDASFEYPESLVLSDQTGFLRDYQKDPYGSYDDPASYYVSGDPLFPLMSYNYDLPFKEVVVAIKSENRTYTIRKSDVVKNRVVNGGLPEFLFVAIYDERLDAVRVFDRDFDGQIHDFEYADNKIISTGLNYTWTADGFLESKVSLVSNQKRLSPVDSFEVMWFSWSAFYPETIITGNT</sequence>
<reference evidence="2 3" key="1">
    <citation type="submission" date="2019-09" db="EMBL/GenBank/DDBJ databases">
        <title>The complete genome of Methanoplanus sp. FWC-SCC4.</title>
        <authorList>
            <person name="Chen S.-C."/>
            <person name="Zhou Y.-Z."/>
            <person name="Lai M.-C."/>
        </authorList>
    </citation>
    <scope>NUCLEOTIDE SEQUENCE [LARGE SCALE GENOMIC DNA]</scope>
    <source>
        <strain evidence="2 3">FWC-SCC4</strain>
    </source>
</reference>
<dbReference type="GeneID" id="85230212"/>
<feature type="transmembrane region" description="Helical" evidence="1">
    <location>
        <begin position="12"/>
        <end position="33"/>
    </location>
</feature>
<evidence type="ECO:0000313" key="2">
    <source>
        <dbReference type="EMBL" id="WOF16740.1"/>
    </source>
</evidence>
<evidence type="ECO:0000313" key="3">
    <source>
        <dbReference type="Proteomes" id="UP001301797"/>
    </source>
</evidence>
<dbReference type="Proteomes" id="UP001301797">
    <property type="component" value="Chromosome"/>
</dbReference>
<dbReference type="AlphaFoldDB" id="A0AA97I2W9"/>
<dbReference type="Pfam" id="PF11376">
    <property type="entry name" value="DUF3179"/>
    <property type="match status" value="1"/>
</dbReference>
<dbReference type="RefSeq" id="WP_317136166.1">
    <property type="nucleotide sequence ID" value="NZ_CP043875.1"/>
</dbReference>
<accession>A0AA97I2W9</accession>
<keyword evidence="1" id="KW-1133">Transmembrane helix</keyword>
<dbReference type="InterPro" id="IPR021516">
    <property type="entry name" value="DUF3179"/>
</dbReference>
<keyword evidence="1" id="KW-0472">Membrane</keyword>
<dbReference type="KEGG" id="mefw:F1737_08575"/>